<proteinExistence type="predicted"/>
<name>A0ABS8W2L3_DATST</name>
<dbReference type="EMBL" id="JACEIK010006746">
    <property type="protein sequence ID" value="MCE2056232.1"/>
    <property type="molecule type" value="Genomic_DNA"/>
</dbReference>
<keyword evidence="2" id="KW-1185">Reference proteome</keyword>
<evidence type="ECO:0000313" key="1">
    <source>
        <dbReference type="EMBL" id="MCE2056232.1"/>
    </source>
</evidence>
<evidence type="ECO:0000313" key="2">
    <source>
        <dbReference type="Proteomes" id="UP000823775"/>
    </source>
</evidence>
<feature type="non-terminal residue" evidence="1">
    <location>
        <position position="1"/>
    </location>
</feature>
<dbReference type="Proteomes" id="UP000823775">
    <property type="component" value="Unassembled WGS sequence"/>
</dbReference>
<accession>A0ABS8W2L3</accession>
<sequence>VITGTHEKVRIEEPSLDKLNPKMVKIACPMEQVNVVEDSNHDIPSLFDENVHDFYDSPIFFNETHDFREGLSHSESGCDSLTFDSPLHVGRRMKICDQENLRLQGEKGK</sequence>
<comment type="caution">
    <text evidence="1">The sequence shown here is derived from an EMBL/GenBank/DDBJ whole genome shotgun (WGS) entry which is preliminary data.</text>
</comment>
<reference evidence="1 2" key="1">
    <citation type="journal article" date="2021" name="BMC Genomics">
        <title>Datura genome reveals duplications of psychoactive alkaloid biosynthetic genes and high mutation rate following tissue culture.</title>
        <authorList>
            <person name="Rajewski A."/>
            <person name="Carter-House D."/>
            <person name="Stajich J."/>
            <person name="Litt A."/>
        </authorList>
    </citation>
    <scope>NUCLEOTIDE SEQUENCE [LARGE SCALE GENOMIC DNA]</scope>
    <source>
        <strain evidence="1">AR-01</strain>
    </source>
</reference>
<gene>
    <name evidence="1" type="ORF">HAX54_044296</name>
</gene>
<protein>
    <submittedName>
        <fullName evidence="1">Uncharacterized protein</fullName>
    </submittedName>
</protein>
<organism evidence="1 2">
    <name type="scientific">Datura stramonium</name>
    <name type="common">Jimsonweed</name>
    <name type="synonym">Common thornapple</name>
    <dbReference type="NCBI Taxonomy" id="4076"/>
    <lineage>
        <taxon>Eukaryota</taxon>
        <taxon>Viridiplantae</taxon>
        <taxon>Streptophyta</taxon>
        <taxon>Embryophyta</taxon>
        <taxon>Tracheophyta</taxon>
        <taxon>Spermatophyta</taxon>
        <taxon>Magnoliopsida</taxon>
        <taxon>eudicotyledons</taxon>
        <taxon>Gunneridae</taxon>
        <taxon>Pentapetalae</taxon>
        <taxon>asterids</taxon>
        <taxon>lamiids</taxon>
        <taxon>Solanales</taxon>
        <taxon>Solanaceae</taxon>
        <taxon>Solanoideae</taxon>
        <taxon>Datureae</taxon>
        <taxon>Datura</taxon>
    </lineage>
</organism>